<evidence type="ECO:0000256" key="1">
    <source>
        <dbReference type="ARBA" id="ARBA00004141"/>
    </source>
</evidence>
<keyword evidence="3 6" id="KW-0812">Transmembrane</keyword>
<dbReference type="InterPro" id="IPR050638">
    <property type="entry name" value="AA-Vitamin_Transporters"/>
</dbReference>
<feature type="transmembrane region" description="Helical" evidence="6">
    <location>
        <begin position="151"/>
        <end position="173"/>
    </location>
</feature>
<gene>
    <name evidence="8" type="ORF">GCM10008024_25300</name>
    <name evidence="9" type="ORF">SAMN05444006_11033</name>
</gene>
<dbReference type="PANTHER" id="PTHR32322:SF2">
    <property type="entry name" value="EAMA DOMAIN-CONTAINING PROTEIN"/>
    <property type="match status" value="1"/>
</dbReference>
<feature type="transmembrane region" description="Helical" evidence="6">
    <location>
        <begin position="270"/>
        <end position="287"/>
    </location>
</feature>
<dbReference type="PANTHER" id="PTHR32322">
    <property type="entry name" value="INNER MEMBRANE TRANSPORTER"/>
    <property type="match status" value="1"/>
</dbReference>
<comment type="similarity">
    <text evidence="2">Belongs to the EamA transporter family.</text>
</comment>
<evidence type="ECO:0000313" key="9">
    <source>
        <dbReference type="EMBL" id="SDX10818.1"/>
    </source>
</evidence>
<dbReference type="SUPFAM" id="SSF103481">
    <property type="entry name" value="Multidrug resistance efflux transporter EmrE"/>
    <property type="match status" value="2"/>
</dbReference>
<reference evidence="8" key="1">
    <citation type="journal article" date="2014" name="Int. J. Syst. Evol. Microbiol.">
        <title>Complete genome sequence of Corynebacterium casei LMG S-19264T (=DSM 44701T), isolated from a smear-ripened cheese.</title>
        <authorList>
            <consortium name="US DOE Joint Genome Institute (JGI-PGF)"/>
            <person name="Walter F."/>
            <person name="Albersmeier A."/>
            <person name="Kalinowski J."/>
            <person name="Ruckert C."/>
        </authorList>
    </citation>
    <scope>NUCLEOTIDE SEQUENCE</scope>
    <source>
        <strain evidence="8">CGMCC 1.10859</strain>
    </source>
</reference>
<reference evidence="9 10" key="2">
    <citation type="submission" date="2016-10" db="EMBL/GenBank/DDBJ databases">
        <authorList>
            <person name="Varghese N."/>
            <person name="Submissions S."/>
        </authorList>
    </citation>
    <scope>NUCLEOTIDE SEQUENCE [LARGE SCALE GENOMIC DNA]</scope>
    <source>
        <strain evidence="9 10">DSM 24802</strain>
    </source>
</reference>
<feature type="transmembrane region" description="Helical" evidence="6">
    <location>
        <begin position="185"/>
        <end position="205"/>
    </location>
</feature>
<comment type="subcellular location">
    <subcellularLocation>
        <location evidence="1">Membrane</location>
        <topology evidence="1">Multi-pass membrane protein</topology>
    </subcellularLocation>
</comment>
<keyword evidence="10" id="KW-1185">Reference proteome</keyword>
<protein>
    <submittedName>
        <fullName evidence="8">Membrane protein</fullName>
    </submittedName>
    <submittedName>
        <fullName evidence="9">Permease of the drug/metabolite transporter (DMT) superfamily</fullName>
    </submittedName>
</protein>
<dbReference type="Proteomes" id="UP000634647">
    <property type="component" value="Unassembled WGS sequence"/>
</dbReference>
<dbReference type="GO" id="GO:0016020">
    <property type="term" value="C:membrane"/>
    <property type="evidence" value="ECO:0007669"/>
    <property type="project" value="UniProtKB-SubCell"/>
</dbReference>
<comment type="caution">
    <text evidence="8">The sequence shown here is derived from an EMBL/GenBank/DDBJ whole genome shotgun (WGS) entry which is preliminary data.</text>
</comment>
<evidence type="ECO:0000256" key="5">
    <source>
        <dbReference type="ARBA" id="ARBA00023136"/>
    </source>
</evidence>
<name>A0AAN4USH2_9RHOB</name>
<evidence type="ECO:0000313" key="11">
    <source>
        <dbReference type="Proteomes" id="UP000634647"/>
    </source>
</evidence>
<evidence type="ECO:0000256" key="6">
    <source>
        <dbReference type="SAM" id="Phobius"/>
    </source>
</evidence>
<sequence length="329" mass="34246">MTRRFAPYALLMLLGAGWGLTQPLSKIAVSTGYQPLGLLFWQLVVSALVLGALVAALGKGLPRGRAAWRMCAIIALVGTLIPNSFSYLSISHLPSGVTSIVLSIVPMFAFPIALGMGIDRFSPLRLTGLGLGLAGVALIALPHGSLPDRAAVLWLPVALIAPVFYALEGNIVAKWGTAGLDPIQLLFGASLVGLAFALPAAVASGQFIAPRPAGPEAALVALSVLSSLVYAGYVWLIGRAGPVFAAQVSYLVTGFGVLWAMLILNERYSAWVWSAFAVMLLGLALVRPRAQEALPGRVAPDPVVDAAGARDTGALCETDEIGDTRPEAT</sequence>
<feature type="transmembrane region" description="Helical" evidence="6">
    <location>
        <begin position="243"/>
        <end position="264"/>
    </location>
</feature>
<organism evidence="8 11">
    <name type="scientific">Allgaiera indica</name>
    <dbReference type="NCBI Taxonomy" id="765699"/>
    <lineage>
        <taxon>Bacteria</taxon>
        <taxon>Pseudomonadati</taxon>
        <taxon>Pseudomonadota</taxon>
        <taxon>Alphaproteobacteria</taxon>
        <taxon>Rhodobacterales</taxon>
        <taxon>Paracoccaceae</taxon>
        <taxon>Allgaiera</taxon>
    </lineage>
</organism>
<dbReference type="AlphaFoldDB" id="A0AAN4USH2"/>
<feature type="transmembrane region" description="Helical" evidence="6">
    <location>
        <begin position="38"/>
        <end position="58"/>
    </location>
</feature>
<evidence type="ECO:0000256" key="4">
    <source>
        <dbReference type="ARBA" id="ARBA00022989"/>
    </source>
</evidence>
<feature type="transmembrane region" description="Helical" evidence="6">
    <location>
        <begin position="217"/>
        <end position="236"/>
    </location>
</feature>
<evidence type="ECO:0000313" key="8">
    <source>
        <dbReference type="EMBL" id="GHE03134.1"/>
    </source>
</evidence>
<dbReference type="RefSeq" id="WP_244521009.1">
    <property type="nucleotide sequence ID" value="NZ_BNAB01000011.1"/>
</dbReference>
<evidence type="ECO:0000259" key="7">
    <source>
        <dbReference type="Pfam" id="PF00892"/>
    </source>
</evidence>
<keyword evidence="4 6" id="KW-1133">Transmembrane helix</keyword>
<proteinExistence type="inferred from homology"/>
<dbReference type="InterPro" id="IPR037185">
    <property type="entry name" value="EmrE-like"/>
</dbReference>
<dbReference type="Proteomes" id="UP000199541">
    <property type="component" value="Unassembled WGS sequence"/>
</dbReference>
<evidence type="ECO:0000256" key="2">
    <source>
        <dbReference type="ARBA" id="ARBA00007362"/>
    </source>
</evidence>
<reference evidence="8" key="3">
    <citation type="submission" date="2023-06" db="EMBL/GenBank/DDBJ databases">
        <authorList>
            <person name="Sun Q."/>
            <person name="Zhou Y."/>
        </authorList>
    </citation>
    <scope>NUCLEOTIDE SEQUENCE</scope>
    <source>
        <strain evidence="8">CGMCC 1.10859</strain>
    </source>
</reference>
<feature type="transmembrane region" description="Helical" evidence="6">
    <location>
        <begin position="126"/>
        <end position="145"/>
    </location>
</feature>
<evidence type="ECO:0000256" key="3">
    <source>
        <dbReference type="ARBA" id="ARBA00022692"/>
    </source>
</evidence>
<accession>A0AAN4USH2</accession>
<feature type="domain" description="EamA" evidence="7">
    <location>
        <begin position="9"/>
        <end position="140"/>
    </location>
</feature>
<evidence type="ECO:0000313" key="10">
    <source>
        <dbReference type="Proteomes" id="UP000199541"/>
    </source>
</evidence>
<dbReference type="InterPro" id="IPR000620">
    <property type="entry name" value="EamA_dom"/>
</dbReference>
<feature type="transmembrane region" description="Helical" evidence="6">
    <location>
        <begin position="96"/>
        <end position="114"/>
    </location>
</feature>
<dbReference type="EMBL" id="FNOB01000010">
    <property type="protein sequence ID" value="SDX10818.1"/>
    <property type="molecule type" value="Genomic_DNA"/>
</dbReference>
<dbReference type="Pfam" id="PF00892">
    <property type="entry name" value="EamA"/>
    <property type="match status" value="2"/>
</dbReference>
<keyword evidence="5 6" id="KW-0472">Membrane</keyword>
<feature type="transmembrane region" description="Helical" evidence="6">
    <location>
        <begin position="70"/>
        <end position="90"/>
    </location>
</feature>
<dbReference type="EMBL" id="BNAB01000011">
    <property type="protein sequence ID" value="GHE03134.1"/>
    <property type="molecule type" value="Genomic_DNA"/>
</dbReference>
<feature type="domain" description="EamA" evidence="7">
    <location>
        <begin position="154"/>
        <end position="286"/>
    </location>
</feature>